<protein>
    <recommendedName>
        <fullName evidence="9">Glycosyltransferase RgtA/B/C/D-like domain-containing protein</fullName>
    </recommendedName>
</protein>
<evidence type="ECO:0000313" key="10">
    <source>
        <dbReference type="EMBL" id="GGD50009.1"/>
    </source>
</evidence>
<dbReference type="GO" id="GO:0009103">
    <property type="term" value="P:lipopolysaccharide biosynthetic process"/>
    <property type="evidence" value="ECO:0007669"/>
    <property type="project" value="UniProtKB-ARBA"/>
</dbReference>
<dbReference type="PANTHER" id="PTHR33908">
    <property type="entry name" value="MANNOSYLTRANSFERASE YKCB-RELATED"/>
    <property type="match status" value="1"/>
</dbReference>
<feature type="transmembrane region" description="Helical" evidence="8">
    <location>
        <begin position="208"/>
        <end position="230"/>
    </location>
</feature>
<keyword evidence="7 8" id="KW-0472">Membrane</keyword>
<dbReference type="PANTHER" id="PTHR33908:SF11">
    <property type="entry name" value="MEMBRANE PROTEIN"/>
    <property type="match status" value="1"/>
</dbReference>
<keyword evidence="3" id="KW-0328">Glycosyltransferase</keyword>
<evidence type="ECO:0000256" key="7">
    <source>
        <dbReference type="ARBA" id="ARBA00023136"/>
    </source>
</evidence>
<keyword evidence="6 8" id="KW-1133">Transmembrane helix</keyword>
<gene>
    <name evidence="10" type="ORF">GCM10010989_25390</name>
</gene>
<dbReference type="Pfam" id="PF13231">
    <property type="entry name" value="PMT_2"/>
    <property type="match status" value="1"/>
</dbReference>
<name>A0A916YKR9_9SPHN</name>
<comment type="caution">
    <text evidence="10">The sequence shown here is derived from an EMBL/GenBank/DDBJ whole genome shotgun (WGS) entry which is preliminary data.</text>
</comment>
<evidence type="ECO:0000256" key="1">
    <source>
        <dbReference type="ARBA" id="ARBA00004651"/>
    </source>
</evidence>
<evidence type="ECO:0000313" key="11">
    <source>
        <dbReference type="Proteomes" id="UP000598997"/>
    </source>
</evidence>
<evidence type="ECO:0000256" key="5">
    <source>
        <dbReference type="ARBA" id="ARBA00022692"/>
    </source>
</evidence>
<keyword evidence="5 8" id="KW-0812">Transmembrane</keyword>
<dbReference type="InterPro" id="IPR038731">
    <property type="entry name" value="RgtA/B/C-like"/>
</dbReference>
<dbReference type="RefSeq" id="WP_066764162.1">
    <property type="nucleotide sequence ID" value="NZ_BMIO01000007.1"/>
</dbReference>
<feature type="transmembrane region" description="Helical" evidence="8">
    <location>
        <begin position="334"/>
        <end position="354"/>
    </location>
</feature>
<sequence>MQNRTRWEGLAVFAAFSICSALLRWPHFGNPAPDFDEQLYHLIGSRMLDGYVPYVDLWDRKPIGLFLIYAFGALISGGSVYGYQILAALSAAWTAWLAWTISRRFAGQFASLTGGLLCLLVFPMYYGPVGQSEVFYIPLTLLMLLFTLRAGEAEELRRFVKFALFAMAIGGLSLQIKYTTVFVCAACGLALMAMAWRRFRDPVRVMGLVAAFALLGLLPTLLAVLTYAAMGHFDAFMFANFFSILQRERPSGGSIELWGQVILVKALFPACAAVAAVLLVLVRKRFDASRAIVLIYAAAALVSYFALGSAYIYYFIPAAIGINLLAIWLLDEPFIGKGVAIALLAIGFWAGRVVPQWEEASRQKTAMKELAAGAAPHVSAHRCLYVFDGPTALYSLVNTCLPTRYIYADHLNNALEGRSLRVDQSIELGKILSHRPGAIVIAPVLLVARPNRENRKRVESYVHANCSLVEKTDLSSRDIAIYACPD</sequence>
<dbReference type="InterPro" id="IPR050297">
    <property type="entry name" value="LipidA_mod_glycosyltrf_83"/>
</dbReference>
<keyword evidence="11" id="KW-1185">Reference proteome</keyword>
<dbReference type="Proteomes" id="UP000598997">
    <property type="component" value="Unassembled WGS sequence"/>
</dbReference>
<dbReference type="AlphaFoldDB" id="A0A916YKR9"/>
<evidence type="ECO:0000259" key="9">
    <source>
        <dbReference type="Pfam" id="PF13231"/>
    </source>
</evidence>
<dbReference type="EMBL" id="BMIO01000007">
    <property type="protein sequence ID" value="GGD50009.1"/>
    <property type="molecule type" value="Genomic_DNA"/>
</dbReference>
<organism evidence="10 11">
    <name type="scientific">Croceicoccus pelagius</name>
    <dbReference type="NCBI Taxonomy" id="1703341"/>
    <lineage>
        <taxon>Bacteria</taxon>
        <taxon>Pseudomonadati</taxon>
        <taxon>Pseudomonadota</taxon>
        <taxon>Alphaproteobacteria</taxon>
        <taxon>Sphingomonadales</taxon>
        <taxon>Erythrobacteraceae</taxon>
        <taxon>Croceicoccus</taxon>
    </lineage>
</organism>
<evidence type="ECO:0000256" key="6">
    <source>
        <dbReference type="ARBA" id="ARBA00022989"/>
    </source>
</evidence>
<feature type="transmembrane region" description="Helical" evidence="8">
    <location>
        <begin position="257"/>
        <end position="281"/>
    </location>
</feature>
<dbReference type="GO" id="GO:0016763">
    <property type="term" value="F:pentosyltransferase activity"/>
    <property type="evidence" value="ECO:0007669"/>
    <property type="project" value="TreeGrafter"/>
</dbReference>
<feature type="transmembrane region" description="Helical" evidence="8">
    <location>
        <begin position="7"/>
        <end position="25"/>
    </location>
</feature>
<evidence type="ECO:0000256" key="3">
    <source>
        <dbReference type="ARBA" id="ARBA00022676"/>
    </source>
</evidence>
<accession>A0A916YKR9</accession>
<proteinExistence type="predicted"/>
<reference evidence="10 11" key="1">
    <citation type="journal article" date="2014" name="Int. J. Syst. Evol. Microbiol.">
        <title>Complete genome sequence of Corynebacterium casei LMG S-19264T (=DSM 44701T), isolated from a smear-ripened cheese.</title>
        <authorList>
            <consortium name="US DOE Joint Genome Institute (JGI-PGF)"/>
            <person name="Walter F."/>
            <person name="Albersmeier A."/>
            <person name="Kalinowski J."/>
            <person name="Ruckert C."/>
        </authorList>
    </citation>
    <scope>NUCLEOTIDE SEQUENCE [LARGE SCALE GENOMIC DNA]</scope>
    <source>
        <strain evidence="10 11">CGMCC 1.15358</strain>
    </source>
</reference>
<evidence type="ECO:0000256" key="4">
    <source>
        <dbReference type="ARBA" id="ARBA00022679"/>
    </source>
</evidence>
<evidence type="ECO:0000256" key="2">
    <source>
        <dbReference type="ARBA" id="ARBA00022475"/>
    </source>
</evidence>
<evidence type="ECO:0000256" key="8">
    <source>
        <dbReference type="SAM" id="Phobius"/>
    </source>
</evidence>
<feature type="transmembrane region" description="Helical" evidence="8">
    <location>
        <begin position="293"/>
        <end position="314"/>
    </location>
</feature>
<keyword evidence="2" id="KW-1003">Cell membrane</keyword>
<feature type="transmembrane region" description="Helical" evidence="8">
    <location>
        <begin position="109"/>
        <end position="128"/>
    </location>
</feature>
<keyword evidence="4" id="KW-0808">Transferase</keyword>
<dbReference type="GO" id="GO:0005886">
    <property type="term" value="C:plasma membrane"/>
    <property type="evidence" value="ECO:0007669"/>
    <property type="project" value="UniProtKB-SubCell"/>
</dbReference>
<dbReference type="OrthoDB" id="345761at2"/>
<comment type="subcellular location">
    <subcellularLocation>
        <location evidence="1">Cell membrane</location>
        <topology evidence="1">Multi-pass membrane protein</topology>
    </subcellularLocation>
</comment>
<feature type="transmembrane region" description="Helical" evidence="8">
    <location>
        <begin position="180"/>
        <end position="196"/>
    </location>
</feature>
<feature type="domain" description="Glycosyltransferase RgtA/B/C/D-like" evidence="9">
    <location>
        <begin position="61"/>
        <end position="219"/>
    </location>
</feature>
<feature type="transmembrane region" description="Helical" evidence="8">
    <location>
        <begin position="66"/>
        <end position="97"/>
    </location>
</feature>